<evidence type="ECO:0000256" key="13">
    <source>
        <dbReference type="ARBA" id="ARBA00023034"/>
    </source>
</evidence>
<evidence type="ECO:0000256" key="1">
    <source>
        <dbReference type="ARBA" id="ARBA00001936"/>
    </source>
</evidence>
<evidence type="ECO:0000256" key="4">
    <source>
        <dbReference type="ARBA" id="ARBA00005680"/>
    </source>
</evidence>
<evidence type="ECO:0000256" key="3">
    <source>
        <dbReference type="ARBA" id="ARBA00004922"/>
    </source>
</evidence>
<evidence type="ECO:0000256" key="15">
    <source>
        <dbReference type="ARBA" id="ARBA00023157"/>
    </source>
</evidence>
<protein>
    <recommendedName>
        <fullName evidence="5 20">Polypeptide N-acetylgalactosaminyltransferase</fullName>
        <ecNumber evidence="20">2.4.1.-</ecNumber>
    </recommendedName>
    <alternativeName>
        <fullName evidence="20">Protein-UDP acetylgalactosaminyltransferase</fullName>
    </alternativeName>
</protein>
<evidence type="ECO:0000256" key="17">
    <source>
        <dbReference type="ARBA" id="ARBA00023211"/>
    </source>
</evidence>
<keyword evidence="15 20" id="KW-1015">Disulfide bond</keyword>
<dbReference type="PANTHER" id="PTHR11675:SF101">
    <property type="entry name" value="POLYPEPTIDE N-ACETYLGALACTOSAMINYLTRANSFERASE 5"/>
    <property type="match status" value="1"/>
</dbReference>
<dbReference type="FunFam" id="3.90.550.10:FF:000005">
    <property type="entry name" value="Polypeptide N-acetylgalactosaminyltransferase"/>
    <property type="match status" value="1"/>
</dbReference>
<evidence type="ECO:0000256" key="19">
    <source>
        <dbReference type="ARBA" id="ARBA00052209"/>
    </source>
</evidence>
<dbReference type="GO" id="GO:0004653">
    <property type="term" value="F:polypeptide N-acetylgalactosaminyltransferase activity"/>
    <property type="evidence" value="ECO:0007669"/>
    <property type="project" value="UniProtKB-EC"/>
</dbReference>
<evidence type="ECO:0000259" key="21">
    <source>
        <dbReference type="SMART" id="SM00458"/>
    </source>
</evidence>
<comment type="subcellular location">
    <subcellularLocation>
        <location evidence="2 20">Golgi apparatus membrane</location>
        <topology evidence="2 20">Single-pass type II membrane protein</topology>
    </subcellularLocation>
</comment>
<dbReference type="GO" id="GO:0006493">
    <property type="term" value="P:protein O-linked glycosylation"/>
    <property type="evidence" value="ECO:0007669"/>
    <property type="project" value="TreeGrafter"/>
</dbReference>
<dbReference type="InterPro" id="IPR000772">
    <property type="entry name" value="Ricin_B_lectin"/>
</dbReference>
<dbReference type="CDD" id="cd23433">
    <property type="entry name" value="beta-trefoil_Ricin_GALNT1-like"/>
    <property type="match status" value="1"/>
</dbReference>
<dbReference type="GO" id="GO:0030246">
    <property type="term" value="F:carbohydrate binding"/>
    <property type="evidence" value="ECO:0007669"/>
    <property type="project" value="UniProtKB-KW"/>
</dbReference>
<evidence type="ECO:0000256" key="12">
    <source>
        <dbReference type="ARBA" id="ARBA00022989"/>
    </source>
</evidence>
<dbReference type="InterPro" id="IPR045885">
    <property type="entry name" value="GalNAc-T"/>
</dbReference>
<keyword evidence="13 20" id="KW-0333">Golgi apparatus</keyword>
<dbReference type="SUPFAM" id="SSF53448">
    <property type="entry name" value="Nucleotide-diphospho-sugar transferases"/>
    <property type="match status" value="1"/>
</dbReference>
<evidence type="ECO:0000256" key="11">
    <source>
        <dbReference type="ARBA" id="ARBA00022968"/>
    </source>
</evidence>
<keyword evidence="8 20" id="KW-0812">Transmembrane</keyword>
<dbReference type="Pfam" id="PF00652">
    <property type="entry name" value="Ricin_B_lectin"/>
    <property type="match status" value="1"/>
</dbReference>
<evidence type="ECO:0000256" key="7">
    <source>
        <dbReference type="ARBA" id="ARBA00022679"/>
    </source>
</evidence>
<comment type="catalytic activity">
    <reaction evidence="18">
        <text>L-threonyl-[protein] + UDP-N-acetyl-alpha-D-galactosamine = a 3-O-[N-acetyl-alpha-D-galactosaminyl]-L-threonyl-[protein] + UDP + H(+)</text>
        <dbReference type="Rhea" id="RHEA:52424"/>
        <dbReference type="Rhea" id="RHEA-COMP:11060"/>
        <dbReference type="Rhea" id="RHEA-COMP:11689"/>
        <dbReference type="ChEBI" id="CHEBI:15378"/>
        <dbReference type="ChEBI" id="CHEBI:30013"/>
        <dbReference type="ChEBI" id="CHEBI:58223"/>
        <dbReference type="ChEBI" id="CHEBI:67138"/>
        <dbReference type="ChEBI" id="CHEBI:87075"/>
        <dbReference type="EC" id="2.4.1.41"/>
    </reaction>
</comment>
<dbReference type="FunFam" id="2.80.10.50:FF:000047">
    <property type="entry name" value="Polypeptide N-acetylgalactosaminyltransferase"/>
    <property type="match status" value="1"/>
</dbReference>
<evidence type="ECO:0000313" key="23">
    <source>
        <dbReference type="Proteomes" id="UP001367676"/>
    </source>
</evidence>
<evidence type="ECO:0000256" key="18">
    <source>
        <dbReference type="ARBA" id="ARBA00050905"/>
    </source>
</evidence>
<evidence type="ECO:0000313" key="22">
    <source>
        <dbReference type="EMBL" id="KAK7602560.1"/>
    </source>
</evidence>
<comment type="similarity">
    <text evidence="4 20">Belongs to the glycosyltransferase 2 family. GalNAc-T subfamily.</text>
</comment>
<keyword evidence="14 20" id="KW-0472">Membrane</keyword>
<dbReference type="PANTHER" id="PTHR11675">
    <property type="entry name" value="N-ACETYLGALACTOSAMINYLTRANSFERASE"/>
    <property type="match status" value="1"/>
</dbReference>
<accession>A0AAN9TTL8</accession>
<comment type="pathway">
    <text evidence="3 20">Protein modification; protein glycosylation.</text>
</comment>
<name>A0AAN9TTL8_9HEMI</name>
<keyword evidence="17 20" id="KW-0464">Manganese</keyword>
<keyword evidence="11" id="KW-0735">Signal-anchor</keyword>
<dbReference type="InterPro" id="IPR029044">
    <property type="entry name" value="Nucleotide-diphossugar_trans"/>
</dbReference>
<feature type="domain" description="Ricin B lectin" evidence="21">
    <location>
        <begin position="478"/>
        <end position="601"/>
    </location>
</feature>
<dbReference type="GO" id="GO:0000139">
    <property type="term" value="C:Golgi membrane"/>
    <property type="evidence" value="ECO:0007669"/>
    <property type="project" value="UniProtKB-SubCell"/>
</dbReference>
<proteinExistence type="inferred from homology"/>
<comment type="catalytic activity">
    <reaction evidence="19">
        <text>L-seryl-[protein] + UDP-N-acetyl-alpha-D-galactosamine = a 3-O-[N-acetyl-alpha-D-galactosaminyl]-L-seryl-[protein] + UDP + H(+)</text>
        <dbReference type="Rhea" id="RHEA:23956"/>
        <dbReference type="Rhea" id="RHEA-COMP:9863"/>
        <dbReference type="Rhea" id="RHEA-COMP:12788"/>
        <dbReference type="ChEBI" id="CHEBI:15378"/>
        <dbReference type="ChEBI" id="CHEBI:29999"/>
        <dbReference type="ChEBI" id="CHEBI:53604"/>
        <dbReference type="ChEBI" id="CHEBI:58223"/>
        <dbReference type="ChEBI" id="CHEBI:67138"/>
        <dbReference type="EC" id="2.4.1.41"/>
    </reaction>
</comment>
<evidence type="ECO:0000256" key="14">
    <source>
        <dbReference type="ARBA" id="ARBA00023136"/>
    </source>
</evidence>
<keyword evidence="16" id="KW-0325">Glycoprotein</keyword>
<organism evidence="22 23">
    <name type="scientific">Parthenolecanium corni</name>
    <dbReference type="NCBI Taxonomy" id="536013"/>
    <lineage>
        <taxon>Eukaryota</taxon>
        <taxon>Metazoa</taxon>
        <taxon>Ecdysozoa</taxon>
        <taxon>Arthropoda</taxon>
        <taxon>Hexapoda</taxon>
        <taxon>Insecta</taxon>
        <taxon>Pterygota</taxon>
        <taxon>Neoptera</taxon>
        <taxon>Paraneoptera</taxon>
        <taxon>Hemiptera</taxon>
        <taxon>Sternorrhyncha</taxon>
        <taxon>Coccoidea</taxon>
        <taxon>Coccidae</taxon>
        <taxon>Parthenolecanium</taxon>
    </lineage>
</organism>
<evidence type="ECO:0000256" key="2">
    <source>
        <dbReference type="ARBA" id="ARBA00004323"/>
    </source>
</evidence>
<keyword evidence="7 20" id="KW-0808">Transferase</keyword>
<dbReference type="InterPro" id="IPR001173">
    <property type="entry name" value="Glyco_trans_2-like"/>
</dbReference>
<keyword evidence="12 20" id="KW-1133">Transmembrane helix</keyword>
<dbReference type="PROSITE" id="PS50231">
    <property type="entry name" value="RICIN_B_LECTIN"/>
    <property type="match status" value="1"/>
</dbReference>
<evidence type="ECO:0000256" key="8">
    <source>
        <dbReference type="ARBA" id="ARBA00022692"/>
    </source>
</evidence>
<dbReference type="Pfam" id="PF00535">
    <property type="entry name" value="Glycos_transf_2"/>
    <property type="match status" value="1"/>
</dbReference>
<dbReference type="Gene3D" id="2.80.10.50">
    <property type="match status" value="1"/>
</dbReference>
<evidence type="ECO:0000256" key="9">
    <source>
        <dbReference type="ARBA" id="ARBA00022723"/>
    </source>
</evidence>
<comment type="caution">
    <text evidence="22">The sequence shown here is derived from an EMBL/GenBank/DDBJ whole genome shotgun (WGS) entry which is preliminary data.</text>
</comment>
<evidence type="ECO:0000256" key="5">
    <source>
        <dbReference type="ARBA" id="ARBA00012644"/>
    </source>
</evidence>
<dbReference type="CDD" id="cd02510">
    <property type="entry name" value="pp-GalNAc-T"/>
    <property type="match status" value="1"/>
</dbReference>
<dbReference type="InterPro" id="IPR035992">
    <property type="entry name" value="Ricin_B-like_lectins"/>
</dbReference>
<feature type="transmembrane region" description="Helical" evidence="20">
    <location>
        <begin position="12"/>
        <end position="33"/>
    </location>
</feature>
<comment type="cofactor">
    <cofactor evidence="1 20">
        <name>Mn(2+)</name>
        <dbReference type="ChEBI" id="CHEBI:29035"/>
    </cofactor>
</comment>
<dbReference type="SUPFAM" id="SSF50370">
    <property type="entry name" value="Ricin B-like lectins"/>
    <property type="match status" value="1"/>
</dbReference>
<dbReference type="Gene3D" id="3.90.550.10">
    <property type="entry name" value="Spore Coat Polysaccharide Biosynthesis Protein SpsA, Chain A"/>
    <property type="match status" value="1"/>
</dbReference>
<dbReference type="EC" id="2.4.1.-" evidence="20"/>
<gene>
    <name evidence="22" type="ORF">V9T40_008149</name>
</gene>
<dbReference type="AlphaFoldDB" id="A0AAN9TTL8"/>
<dbReference type="EMBL" id="JBBCAQ010000008">
    <property type="protein sequence ID" value="KAK7602560.1"/>
    <property type="molecule type" value="Genomic_DNA"/>
</dbReference>
<keyword evidence="23" id="KW-1185">Reference proteome</keyword>
<keyword evidence="6 20" id="KW-0328">Glycosyltransferase</keyword>
<reference evidence="22 23" key="1">
    <citation type="submission" date="2024-03" db="EMBL/GenBank/DDBJ databases">
        <title>Adaptation during the transition from Ophiocordyceps entomopathogen to insect associate is accompanied by gene loss and intensified selection.</title>
        <authorList>
            <person name="Ward C.M."/>
            <person name="Onetto C.A."/>
            <person name="Borneman A.R."/>
        </authorList>
    </citation>
    <scope>NUCLEOTIDE SEQUENCE [LARGE SCALE GENOMIC DNA]</scope>
    <source>
        <strain evidence="22">AWRI1</strain>
        <tissue evidence="22">Single Adult Female</tissue>
    </source>
</reference>
<evidence type="ECO:0000256" key="10">
    <source>
        <dbReference type="ARBA" id="ARBA00022734"/>
    </source>
</evidence>
<evidence type="ECO:0000256" key="6">
    <source>
        <dbReference type="ARBA" id="ARBA00022676"/>
    </source>
</evidence>
<sequence>MLRSKFRFNSCRIILVTSLVWFIVDVIILAFYFDSLTNLNKAKYVQTTQNKSDFVPHAAALHEPEPAHLINGAGEEKHDYDGIAQTYRTADLKNWQPAKSVKVQYGKPGEEGKGVSIPSDQEAIMKEKFKLNQFNILASDKISLNRSLPDVRNQGCRYKKYPVLLPTTSIVIVFHNEAWTTLLRTVWSVINRSPKTLLKEIILVDDASERDYLGKKLENYVASLPVTVKVLRTGKRSGLIRARLLGAKHVTGQVITFLDAHCECTEGWLEPLLARIVVNRKTVVCPIIDVISDETFEYITASDMTWGGFNWKLNFRWYRVPQREMSRRGGDRTAPLRTPTMAGGLFSIDRDYFYEIGSYDEGMDIWGGENLEMSFRVWQCGGILEIIPCSHVGHVFRDKSPYTFPGGVSNIVLHNAARVAEVWMDEWRDFYYAMNPGAVNVEVGDVSARKALRDKLQCKTFRWYLENVYPESQMPLEYYYLGEVKNEATHNCLDTLSRKSGEKLGMSYCHGLGGNQVFAYTKRSQIMSDDNCLDVAVPGGPVNLIRCHGMGGNQAWVYDEDALTIKHVNTEQCLDKPSPKDPTTPLLRDCDGSHGQRWIMKSKFHWQASDT</sequence>
<evidence type="ECO:0000256" key="16">
    <source>
        <dbReference type="ARBA" id="ARBA00023180"/>
    </source>
</evidence>
<dbReference type="GO" id="GO:0046872">
    <property type="term" value="F:metal ion binding"/>
    <property type="evidence" value="ECO:0007669"/>
    <property type="project" value="UniProtKB-KW"/>
</dbReference>
<keyword evidence="10 20" id="KW-0430">Lectin</keyword>
<evidence type="ECO:0000256" key="20">
    <source>
        <dbReference type="RuleBase" id="RU361242"/>
    </source>
</evidence>
<dbReference type="Proteomes" id="UP001367676">
    <property type="component" value="Unassembled WGS sequence"/>
</dbReference>
<dbReference type="SMART" id="SM00458">
    <property type="entry name" value="RICIN"/>
    <property type="match status" value="1"/>
</dbReference>
<keyword evidence="9" id="KW-0479">Metal-binding</keyword>